<accession>A0A921IUX5</accession>
<evidence type="ECO:0000256" key="1">
    <source>
        <dbReference type="ARBA" id="ARBA00006068"/>
    </source>
</evidence>
<dbReference type="Proteomes" id="UP000753256">
    <property type="component" value="Unassembled WGS sequence"/>
</dbReference>
<protein>
    <submittedName>
        <fullName evidence="5">LCP family protein</fullName>
    </submittedName>
</protein>
<dbReference type="PANTHER" id="PTHR33392">
    <property type="entry name" value="POLYISOPRENYL-TEICHOIC ACID--PEPTIDOGLYCAN TEICHOIC ACID TRANSFERASE TAGU"/>
    <property type="match status" value="1"/>
</dbReference>
<evidence type="ECO:0000313" key="5">
    <source>
        <dbReference type="EMBL" id="HJG37749.1"/>
    </source>
</evidence>
<dbReference type="PANTHER" id="PTHR33392:SF6">
    <property type="entry name" value="POLYISOPRENYL-TEICHOIC ACID--PEPTIDOGLYCAN TEICHOIC ACID TRANSFERASE TAGU"/>
    <property type="match status" value="1"/>
</dbReference>
<evidence type="ECO:0000313" key="6">
    <source>
        <dbReference type="Proteomes" id="UP000753256"/>
    </source>
</evidence>
<keyword evidence="3" id="KW-0472">Membrane</keyword>
<dbReference type="InterPro" id="IPR050922">
    <property type="entry name" value="LytR/CpsA/Psr_CW_biosynth"/>
</dbReference>
<keyword evidence="3" id="KW-0812">Transmembrane</keyword>
<feature type="compositionally biased region" description="Basic and acidic residues" evidence="2">
    <location>
        <begin position="7"/>
        <end position="25"/>
    </location>
</feature>
<dbReference type="Pfam" id="PF03816">
    <property type="entry name" value="LytR_cpsA_psr"/>
    <property type="match status" value="1"/>
</dbReference>
<organism evidence="5 6">
    <name type="scientific">Enorma phocaeensis</name>
    <dbReference type="NCBI Taxonomy" id="1871019"/>
    <lineage>
        <taxon>Bacteria</taxon>
        <taxon>Bacillati</taxon>
        <taxon>Actinomycetota</taxon>
        <taxon>Coriobacteriia</taxon>
        <taxon>Coriobacteriales</taxon>
        <taxon>Coriobacteriaceae</taxon>
        <taxon>Enorma</taxon>
    </lineage>
</organism>
<dbReference type="EMBL" id="DYUZ01000029">
    <property type="protein sequence ID" value="HJG37749.1"/>
    <property type="molecule type" value="Genomic_DNA"/>
</dbReference>
<dbReference type="RefSeq" id="WP_273190714.1">
    <property type="nucleotide sequence ID" value="NZ_DYUZ01000029.1"/>
</dbReference>
<proteinExistence type="inferred from homology"/>
<sequence>MQDSETNEGKMQEPESHTVSRKEGGAARSKRVPRAVKISVALLLVLIAAGAAAWAWISSLGAEMSLGAEERSELEDVLVEPARSEQQEAFYTLIIGSDSRGDGAASRSDTIILARVDIAAARITLVSIPRDTMVYGEDGSLEKINAAYNDGPASTVRAVSEFAGVDIAHYIEVDFRGLEQIVDALGGVRVTIPEDISAGNGGMAFSAGEQVLTGEQAFAYARERYTVSGGDFGRARAQRQIAEAIISQVLASGPTEIPGLITMLAQSIGTDLAPADIISYALSLQGSGQPLTTFSTVAPSYALNQDGVSYVATMYDEWRAVMQRVDAGLDPSDASVAVPAEQIANERLGSAANAAGPRDYAGLAAGSGLTTADAR</sequence>
<comment type="caution">
    <text evidence="5">The sequence shown here is derived from an EMBL/GenBank/DDBJ whole genome shotgun (WGS) entry which is preliminary data.</text>
</comment>
<dbReference type="InterPro" id="IPR004474">
    <property type="entry name" value="LytR_CpsA_psr"/>
</dbReference>
<reference evidence="5" key="2">
    <citation type="submission" date="2021-09" db="EMBL/GenBank/DDBJ databases">
        <authorList>
            <person name="Gilroy R."/>
        </authorList>
    </citation>
    <scope>NUCLEOTIDE SEQUENCE</scope>
    <source>
        <strain evidence="5">ChiHjej13B12-9602</strain>
    </source>
</reference>
<dbReference type="AlphaFoldDB" id="A0A921IUX5"/>
<name>A0A921IUX5_9ACTN</name>
<gene>
    <name evidence="5" type="ORF">K8V70_07830</name>
</gene>
<comment type="similarity">
    <text evidence="1">Belongs to the LytR/CpsA/Psr (LCP) family.</text>
</comment>
<feature type="region of interest" description="Disordered" evidence="2">
    <location>
        <begin position="353"/>
        <end position="375"/>
    </location>
</feature>
<feature type="compositionally biased region" description="Low complexity" evidence="2">
    <location>
        <begin position="361"/>
        <end position="375"/>
    </location>
</feature>
<evidence type="ECO:0000256" key="2">
    <source>
        <dbReference type="SAM" id="MobiDB-lite"/>
    </source>
</evidence>
<keyword evidence="3" id="KW-1133">Transmembrane helix</keyword>
<evidence type="ECO:0000256" key="3">
    <source>
        <dbReference type="SAM" id="Phobius"/>
    </source>
</evidence>
<feature type="transmembrane region" description="Helical" evidence="3">
    <location>
        <begin position="38"/>
        <end position="57"/>
    </location>
</feature>
<dbReference type="NCBIfam" id="TIGR00350">
    <property type="entry name" value="lytR_cpsA_psr"/>
    <property type="match status" value="1"/>
</dbReference>
<reference evidence="5" key="1">
    <citation type="journal article" date="2021" name="PeerJ">
        <title>Extensive microbial diversity within the chicken gut microbiome revealed by metagenomics and culture.</title>
        <authorList>
            <person name="Gilroy R."/>
            <person name="Ravi A."/>
            <person name="Getino M."/>
            <person name="Pursley I."/>
            <person name="Horton D.L."/>
            <person name="Alikhan N.F."/>
            <person name="Baker D."/>
            <person name="Gharbi K."/>
            <person name="Hall N."/>
            <person name="Watson M."/>
            <person name="Adriaenssens E.M."/>
            <person name="Foster-Nyarko E."/>
            <person name="Jarju S."/>
            <person name="Secka A."/>
            <person name="Antonio M."/>
            <person name="Oren A."/>
            <person name="Chaudhuri R.R."/>
            <person name="La Ragione R."/>
            <person name="Hildebrand F."/>
            <person name="Pallen M.J."/>
        </authorList>
    </citation>
    <scope>NUCLEOTIDE SEQUENCE</scope>
    <source>
        <strain evidence="5">ChiHjej13B12-9602</strain>
    </source>
</reference>
<feature type="domain" description="Cell envelope-related transcriptional attenuator" evidence="4">
    <location>
        <begin position="107"/>
        <end position="249"/>
    </location>
</feature>
<feature type="region of interest" description="Disordered" evidence="2">
    <location>
        <begin position="1"/>
        <end position="27"/>
    </location>
</feature>
<dbReference type="Gene3D" id="3.40.630.190">
    <property type="entry name" value="LCP protein"/>
    <property type="match status" value="1"/>
</dbReference>
<evidence type="ECO:0000259" key="4">
    <source>
        <dbReference type="Pfam" id="PF03816"/>
    </source>
</evidence>